<dbReference type="EMBL" id="JAIWYP010000014">
    <property type="protein sequence ID" value="KAH3708400.1"/>
    <property type="molecule type" value="Genomic_DNA"/>
</dbReference>
<accession>A0A9D3Z0I2</accession>
<reference evidence="1" key="2">
    <citation type="submission" date="2020-11" db="EMBL/GenBank/DDBJ databases">
        <authorList>
            <person name="McCartney M.A."/>
            <person name="Auch B."/>
            <person name="Kono T."/>
            <person name="Mallez S."/>
            <person name="Becker A."/>
            <person name="Gohl D.M."/>
            <person name="Silverstein K.A.T."/>
            <person name="Koren S."/>
            <person name="Bechman K.B."/>
            <person name="Herman A."/>
            <person name="Abrahante J.E."/>
            <person name="Garbe J."/>
        </authorList>
    </citation>
    <scope>NUCLEOTIDE SEQUENCE</scope>
    <source>
        <strain evidence="1">Duluth1</strain>
        <tissue evidence="1">Whole animal</tissue>
    </source>
</reference>
<dbReference type="EMBL" id="JAIWYP010000008">
    <property type="protein sequence ID" value="KAH3779257.1"/>
    <property type="molecule type" value="Genomic_DNA"/>
</dbReference>
<evidence type="ECO:0000313" key="3">
    <source>
        <dbReference type="EMBL" id="KAH3779275.1"/>
    </source>
</evidence>
<evidence type="ECO:0000313" key="1">
    <source>
        <dbReference type="EMBL" id="KAH3708400.1"/>
    </source>
</evidence>
<comment type="caution">
    <text evidence="1">The sequence shown here is derived from an EMBL/GenBank/DDBJ whole genome shotgun (WGS) entry which is preliminary data.</text>
</comment>
<proteinExistence type="predicted"/>
<reference evidence="1" key="1">
    <citation type="journal article" date="2019" name="bioRxiv">
        <title>The Genome of the Zebra Mussel, Dreissena polymorpha: A Resource for Invasive Species Research.</title>
        <authorList>
            <person name="McCartney M.A."/>
            <person name="Auch B."/>
            <person name="Kono T."/>
            <person name="Mallez S."/>
            <person name="Zhang Y."/>
            <person name="Obille A."/>
            <person name="Becker A."/>
            <person name="Abrahante J.E."/>
            <person name="Garbe J."/>
            <person name="Badalamenti J.P."/>
            <person name="Herman A."/>
            <person name="Mangelson H."/>
            <person name="Liachko I."/>
            <person name="Sullivan S."/>
            <person name="Sone E.D."/>
            <person name="Koren S."/>
            <person name="Silverstein K.A.T."/>
            <person name="Beckman K.B."/>
            <person name="Gohl D.M."/>
        </authorList>
    </citation>
    <scope>NUCLEOTIDE SEQUENCE</scope>
    <source>
        <strain evidence="1">Duluth1</strain>
        <tissue evidence="1">Whole animal</tissue>
    </source>
</reference>
<sequence length="62" mass="7008">MVTAINQKLASFEKRLSEVADCSANFFVADQRFSNIETRVKEVAGAAAEVRRRTHLLRRGLE</sequence>
<name>A0A9D3Z0I2_DREPO</name>
<evidence type="ECO:0000313" key="2">
    <source>
        <dbReference type="EMBL" id="KAH3779257.1"/>
    </source>
</evidence>
<dbReference type="AlphaFoldDB" id="A0A9D3Z0I2"/>
<dbReference type="Proteomes" id="UP000828390">
    <property type="component" value="Unassembled WGS sequence"/>
</dbReference>
<dbReference type="EMBL" id="JAIWYP010000008">
    <property type="protein sequence ID" value="KAH3779275.1"/>
    <property type="molecule type" value="Genomic_DNA"/>
</dbReference>
<evidence type="ECO:0000313" key="4">
    <source>
        <dbReference type="Proteomes" id="UP000828390"/>
    </source>
</evidence>
<organism evidence="1 4">
    <name type="scientific">Dreissena polymorpha</name>
    <name type="common">Zebra mussel</name>
    <name type="synonym">Mytilus polymorpha</name>
    <dbReference type="NCBI Taxonomy" id="45954"/>
    <lineage>
        <taxon>Eukaryota</taxon>
        <taxon>Metazoa</taxon>
        <taxon>Spiralia</taxon>
        <taxon>Lophotrochozoa</taxon>
        <taxon>Mollusca</taxon>
        <taxon>Bivalvia</taxon>
        <taxon>Autobranchia</taxon>
        <taxon>Heteroconchia</taxon>
        <taxon>Euheterodonta</taxon>
        <taxon>Imparidentia</taxon>
        <taxon>Neoheterodontei</taxon>
        <taxon>Myida</taxon>
        <taxon>Dreissenoidea</taxon>
        <taxon>Dreissenidae</taxon>
        <taxon>Dreissena</taxon>
    </lineage>
</organism>
<gene>
    <name evidence="1" type="ORF">DPMN_067850</name>
    <name evidence="2" type="ORF">DPMN_157057</name>
    <name evidence="3" type="ORF">DPMN_157075</name>
</gene>
<protein>
    <submittedName>
        <fullName evidence="1">Uncharacterized protein</fullName>
    </submittedName>
</protein>
<keyword evidence="4" id="KW-1185">Reference proteome</keyword>